<dbReference type="RefSeq" id="WP_094037466.1">
    <property type="nucleotide sequence ID" value="NZ_CP022541.1"/>
</dbReference>
<keyword evidence="2 4" id="KW-0560">Oxidoreductase</keyword>
<evidence type="ECO:0000256" key="2">
    <source>
        <dbReference type="ARBA" id="ARBA00023002"/>
    </source>
</evidence>
<dbReference type="PRINTS" id="PR00081">
    <property type="entry name" value="GDHRDH"/>
</dbReference>
<reference evidence="4 5" key="1">
    <citation type="submission" date="2017-07" db="EMBL/GenBank/DDBJ databases">
        <title>Genome Sequence of Antarctobacter heliothermus Strain SMS3 Isolated from a culture of the Diatom Skeletonema marinoi.</title>
        <authorList>
            <person name="Topel M."/>
            <person name="Pinder M.I.M."/>
            <person name="Johansson O.N."/>
            <person name="Kourtchenko O."/>
            <person name="Godhe A."/>
            <person name="Clarke A.K."/>
        </authorList>
    </citation>
    <scope>NUCLEOTIDE SEQUENCE [LARGE SCALE GENOMIC DNA]</scope>
    <source>
        <strain evidence="4 5">SMS3</strain>
        <plasmid evidence="5">Plasmid psms3-1</plasmid>
    </source>
</reference>
<dbReference type="GO" id="GO:0004316">
    <property type="term" value="F:3-oxoacyl-[acyl-carrier-protein] reductase (NADPH) activity"/>
    <property type="evidence" value="ECO:0007669"/>
    <property type="project" value="UniProtKB-EC"/>
</dbReference>
<keyword evidence="3" id="KW-0520">NAD</keyword>
<protein>
    <submittedName>
        <fullName evidence="4">3-ketoacyl-ACP reductase</fullName>
        <ecNumber evidence="4">1.1.1.100</ecNumber>
    </submittedName>
</protein>
<dbReference type="OrthoDB" id="9785826at2"/>
<dbReference type="PANTHER" id="PTHR43477">
    <property type="entry name" value="DIHYDROANTICAPSIN 7-DEHYDROGENASE"/>
    <property type="match status" value="1"/>
</dbReference>
<keyword evidence="4" id="KW-0614">Plasmid</keyword>
<evidence type="ECO:0000313" key="5">
    <source>
        <dbReference type="Proteomes" id="UP000203589"/>
    </source>
</evidence>
<geneLocation type="plasmid" evidence="5">
    <name>psms3-1</name>
</geneLocation>
<gene>
    <name evidence="4" type="ORF">ANTHELSMS3_04979</name>
</gene>
<organism evidence="4 5">
    <name type="scientific">Antarctobacter heliothermus</name>
    <dbReference type="NCBI Taxonomy" id="74033"/>
    <lineage>
        <taxon>Bacteria</taxon>
        <taxon>Pseudomonadati</taxon>
        <taxon>Pseudomonadota</taxon>
        <taxon>Alphaproteobacteria</taxon>
        <taxon>Rhodobacterales</taxon>
        <taxon>Roseobacteraceae</taxon>
        <taxon>Antarctobacter</taxon>
    </lineage>
</organism>
<proteinExistence type="inferred from homology"/>
<dbReference type="EMBL" id="CP022541">
    <property type="protein sequence ID" value="ASP23367.1"/>
    <property type="molecule type" value="Genomic_DNA"/>
</dbReference>
<evidence type="ECO:0000256" key="1">
    <source>
        <dbReference type="ARBA" id="ARBA00006484"/>
    </source>
</evidence>
<dbReference type="Proteomes" id="UP000203589">
    <property type="component" value="Plasmid pSMS3-1"/>
</dbReference>
<dbReference type="Gene3D" id="3.40.50.720">
    <property type="entry name" value="NAD(P)-binding Rossmann-like Domain"/>
    <property type="match status" value="1"/>
</dbReference>
<dbReference type="Pfam" id="PF13561">
    <property type="entry name" value="adh_short_C2"/>
    <property type="match status" value="1"/>
</dbReference>
<dbReference type="InterPro" id="IPR002347">
    <property type="entry name" value="SDR_fam"/>
</dbReference>
<dbReference type="KEGG" id="aht:ANTHELSMS3_04979"/>
<dbReference type="AlphaFoldDB" id="A0A222EAZ1"/>
<sequence length="240" mass="24343">MRHVVVTGGSRGIGAATVQAFLTQGDRVTALSRSGDAPNGAQGIKVDLTDSTATLSVVADLGDIDVLVLCAGAARQVPLADLDLGDFRNAMEGKYFSYVNIMMPVVKRMVARGSGIVLPVIGMGGKSASPLHLSGGAANAALMLVTTGLGAAHAKDGLRIVGLNPGPVATGRFQQMAEAHAKETGQSVEAARAELSARFPSGKITEPEDLADMLVLLASDGARAVNGTVIAMDGGATPII</sequence>
<dbReference type="SUPFAM" id="SSF51735">
    <property type="entry name" value="NAD(P)-binding Rossmann-fold domains"/>
    <property type="match status" value="1"/>
</dbReference>
<evidence type="ECO:0000256" key="3">
    <source>
        <dbReference type="ARBA" id="ARBA00023027"/>
    </source>
</evidence>
<dbReference type="InterPro" id="IPR036291">
    <property type="entry name" value="NAD(P)-bd_dom_sf"/>
</dbReference>
<dbReference type="InterPro" id="IPR051122">
    <property type="entry name" value="SDR_DHRS6-like"/>
</dbReference>
<comment type="similarity">
    <text evidence="1">Belongs to the short-chain dehydrogenases/reductases (SDR) family.</text>
</comment>
<dbReference type="PANTHER" id="PTHR43477:SF4">
    <property type="entry name" value="DEHYDROGENASE_REDUCTASE SDR FAMILY MEMBER 6"/>
    <property type="match status" value="1"/>
</dbReference>
<evidence type="ECO:0000313" key="4">
    <source>
        <dbReference type="EMBL" id="ASP23367.1"/>
    </source>
</evidence>
<accession>A0A222EAZ1</accession>
<name>A0A222EAZ1_9RHOB</name>
<keyword evidence="5" id="KW-1185">Reference proteome</keyword>
<dbReference type="EC" id="1.1.1.100" evidence="4"/>